<protein>
    <submittedName>
        <fullName evidence="2">Uncharacterized protein</fullName>
    </submittedName>
</protein>
<name>A0A1H9XGA4_9MICO</name>
<dbReference type="EMBL" id="FOHB01000008">
    <property type="protein sequence ID" value="SES44867.1"/>
    <property type="molecule type" value="Genomic_DNA"/>
</dbReference>
<dbReference type="AlphaFoldDB" id="A0A1H9XGA4"/>
<dbReference type="OrthoDB" id="3787809at2"/>
<gene>
    <name evidence="2" type="ORF">SAMN05216199_3709</name>
</gene>
<evidence type="ECO:0000313" key="3">
    <source>
        <dbReference type="Proteomes" id="UP000199019"/>
    </source>
</evidence>
<organism evidence="2 3">
    <name type="scientific">Pedococcus cremeus</name>
    <dbReference type="NCBI Taxonomy" id="587636"/>
    <lineage>
        <taxon>Bacteria</taxon>
        <taxon>Bacillati</taxon>
        <taxon>Actinomycetota</taxon>
        <taxon>Actinomycetes</taxon>
        <taxon>Micrococcales</taxon>
        <taxon>Intrasporangiaceae</taxon>
        <taxon>Pedococcus</taxon>
    </lineage>
</organism>
<sequence length="101" mass="10355">MTWSADLTRELTSATYEITVVGALGPVLRAAMQPLVATASGPCTTLRTALSRRGDLADLLAALDARGLDVTHVAVRPAAHPHRTAAPAAEPAAHPPLTPSG</sequence>
<dbReference type="Proteomes" id="UP000199019">
    <property type="component" value="Unassembled WGS sequence"/>
</dbReference>
<accession>A0A1H9XGA4</accession>
<evidence type="ECO:0000256" key="1">
    <source>
        <dbReference type="SAM" id="MobiDB-lite"/>
    </source>
</evidence>
<reference evidence="3" key="1">
    <citation type="submission" date="2016-10" db="EMBL/GenBank/DDBJ databases">
        <authorList>
            <person name="Varghese N."/>
            <person name="Submissions S."/>
        </authorList>
    </citation>
    <scope>NUCLEOTIDE SEQUENCE [LARGE SCALE GENOMIC DNA]</scope>
    <source>
        <strain evidence="3">CGMCC 1.6963</strain>
    </source>
</reference>
<keyword evidence="3" id="KW-1185">Reference proteome</keyword>
<feature type="compositionally biased region" description="Low complexity" evidence="1">
    <location>
        <begin position="79"/>
        <end position="92"/>
    </location>
</feature>
<evidence type="ECO:0000313" key="2">
    <source>
        <dbReference type="EMBL" id="SES44867.1"/>
    </source>
</evidence>
<dbReference type="RefSeq" id="WP_091761524.1">
    <property type="nucleotide sequence ID" value="NZ_FOHB01000008.1"/>
</dbReference>
<dbReference type="STRING" id="587636.SAMN05216199_3709"/>
<proteinExistence type="predicted"/>
<feature type="region of interest" description="Disordered" evidence="1">
    <location>
        <begin position="79"/>
        <end position="101"/>
    </location>
</feature>